<dbReference type="PANTHER" id="PTHR39342:SF1">
    <property type="entry name" value="UPF0283 MEMBRANE PROTEIN YCJF"/>
    <property type="match status" value="1"/>
</dbReference>
<evidence type="ECO:0000313" key="11">
    <source>
        <dbReference type="Proteomes" id="UP001431784"/>
    </source>
</evidence>
<keyword evidence="6 9" id="KW-1133">Transmembrane helix</keyword>
<feature type="transmembrane region" description="Helical" evidence="9">
    <location>
        <begin position="205"/>
        <end position="224"/>
    </location>
</feature>
<organism evidence="10 11">
    <name type="scientific">Roseinatronobacter alkalisoli</name>
    <dbReference type="NCBI Taxonomy" id="3028235"/>
    <lineage>
        <taxon>Bacteria</taxon>
        <taxon>Pseudomonadati</taxon>
        <taxon>Pseudomonadota</taxon>
        <taxon>Alphaproteobacteria</taxon>
        <taxon>Rhodobacterales</taxon>
        <taxon>Paracoccaceae</taxon>
        <taxon>Roseinatronobacter</taxon>
    </lineage>
</organism>
<keyword evidence="7 9" id="KW-0472">Membrane</keyword>
<gene>
    <name evidence="10" type="ORF">PUT78_15870</name>
</gene>
<keyword evidence="5 9" id="KW-0812">Transmembrane</keyword>
<evidence type="ECO:0000256" key="4">
    <source>
        <dbReference type="ARBA" id="ARBA00022519"/>
    </source>
</evidence>
<dbReference type="InterPro" id="IPR006507">
    <property type="entry name" value="UPF0283"/>
</dbReference>
<evidence type="ECO:0000256" key="2">
    <source>
        <dbReference type="ARBA" id="ARBA00008255"/>
    </source>
</evidence>
<dbReference type="EMBL" id="JAQZSM010000016">
    <property type="protein sequence ID" value="MDD7972577.1"/>
    <property type="molecule type" value="Genomic_DNA"/>
</dbReference>
<dbReference type="Pfam" id="PF05128">
    <property type="entry name" value="DUF697"/>
    <property type="match status" value="1"/>
</dbReference>
<evidence type="ECO:0000256" key="3">
    <source>
        <dbReference type="ARBA" id="ARBA00022475"/>
    </source>
</evidence>
<keyword evidence="4" id="KW-0997">Cell inner membrane</keyword>
<keyword evidence="11" id="KW-1185">Reference proteome</keyword>
<dbReference type="Proteomes" id="UP001431784">
    <property type="component" value="Unassembled WGS sequence"/>
</dbReference>
<protein>
    <submittedName>
        <fullName evidence="10">TIGR01620 family protein</fullName>
    </submittedName>
</protein>
<comment type="subcellular location">
    <subcellularLocation>
        <location evidence="1">Cell inner membrane</location>
        <topology evidence="1">Multi-pass membrane protein</topology>
    </subcellularLocation>
</comment>
<feature type="transmembrane region" description="Helical" evidence="9">
    <location>
        <begin position="55"/>
        <end position="77"/>
    </location>
</feature>
<dbReference type="PANTHER" id="PTHR39342">
    <property type="entry name" value="UPF0283 MEMBRANE PROTEIN YCJF"/>
    <property type="match status" value="1"/>
</dbReference>
<accession>A0ABT5TBT7</accession>
<evidence type="ECO:0000313" key="10">
    <source>
        <dbReference type="EMBL" id="MDD7972577.1"/>
    </source>
</evidence>
<comment type="similarity">
    <text evidence="2">Belongs to the UPF0283 family.</text>
</comment>
<dbReference type="InterPro" id="IPR021147">
    <property type="entry name" value="DUF697"/>
</dbReference>
<evidence type="ECO:0000256" key="1">
    <source>
        <dbReference type="ARBA" id="ARBA00004429"/>
    </source>
</evidence>
<sequence>MNDRKPFLVELDDNNPPASPDTAPPLPDDEGPPQQAASGRAMLLAMRGARARLTLWAKLGWAGFAGFMTIALSVTAWDFITSLVARSELLGYIALGLLTLLVAAACALALREWAGIRRLHRIDRLRQQAGHARAENDRAGAAQTLTALMGLYASRPDMRWPCERMSETAPDQLDAESLLDQAEATLLAPLDAAARLQVEASARQVALLTAMIPLALVDVIAALVTNLRMIRRIAEIYGGRAGTLGSVRLLRGVITHLLATGAVAVGEDMIGAVASGGIVSKLSRRFGEGVVNGALTARLGIAAIEICRPLPFRTLPRPRTSTIMRRAVSGLFDKAT</sequence>
<dbReference type="NCBIfam" id="TIGR01620">
    <property type="entry name" value="hyp_HI0043"/>
    <property type="match status" value="1"/>
</dbReference>
<name>A0ABT5TBT7_9RHOB</name>
<feature type="transmembrane region" description="Helical" evidence="9">
    <location>
        <begin position="89"/>
        <end position="110"/>
    </location>
</feature>
<evidence type="ECO:0000256" key="5">
    <source>
        <dbReference type="ARBA" id="ARBA00022692"/>
    </source>
</evidence>
<feature type="region of interest" description="Disordered" evidence="8">
    <location>
        <begin position="1"/>
        <end position="38"/>
    </location>
</feature>
<reference evidence="10" key="1">
    <citation type="submission" date="2023-02" db="EMBL/GenBank/DDBJ databases">
        <title>Description of Roseinatronobacter alkalisoli sp. nov., an alkaliphilic bacerium isolated from soda soil.</title>
        <authorList>
            <person name="Wei W."/>
        </authorList>
    </citation>
    <scope>NUCLEOTIDE SEQUENCE</scope>
    <source>
        <strain evidence="10">HJB301</strain>
    </source>
</reference>
<evidence type="ECO:0000256" key="6">
    <source>
        <dbReference type="ARBA" id="ARBA00022989"/>
    </source>
</evidence>
<evidence type="ECO:0000256" key="8">
    <source>
        <dbReference type="SAM" id="MobiDB-lite"/>
    </source>
</evidence>
<keyword evidence="3" id="KW-1003">Cell membrane</keyword>
<comment type="caution">
    <text evidence="10">The sequence shown here is derived from an EMBL/GenBank/DDBJ whole genome shotgun (WGS) entry which is preliminary data.</text>
</comment>
<feature type="compositionally biased region" description="Pro residues" evidence="8">
    <location>
        <begin position="17"/>
        <end position="26"/>
    </location>
</feature>
<evidence type="ECO:0000256" key="7">
    <source>
        <dbReference type="ARBA" id="ARBA00023136"/>
    </source>
</evidence>
<evidence type="ECO:0000256" key="9">
    <source>
        <dbReference type="SAM" id="Phobius"/>
    </source>
</evidence>
<proteinExistence type="inferred from homology"/>
<dbReference type="RefSeq" id="WP_274353246.1">
    <property type="nucleotide sequence ID" value="NZ_JAQZSM010000016.1"/>
</dbReference>